<dbReference type="GO" id="GO:0009244">
    <property type="term" value="P:lipopolysaccharide core region biosynthetic process"/>
    <property type="evidence" value="ECO:0007669"/>
    <property type="project" value="TreeGrafter"/>
</dbReference>
<dbReference type="GO" id="GO:0016787">
    <property type="term" value="F:hydrolase activity"/>
    <property type="evidence" value="ECO:0007669"/>
    <property type="project" value="UniProtKB-KW"/>
</dbReference>
<evidence type="ECO:0000256" key="1">
    <source>
        <dbReference type="ARBA" id="ARBA00004651"/>
    </source>
</evidence>
<dbReference type="PANTHER" id="PTHR30443:SF2">
    <property type="entry name" value="PHOSPHOETHANOLAMINE TRANSFERASE EPTC"/>
    <property type="match status" value="1"/>
</dbReference>
<feature type="transmembrane region" description="Helical" evidence="7">
    <location>
        <begin position="118"/>
        <end position="137"/>
    </location>
</feature>
<dbReference type="CDD" id="cd16017">
    <property type="entry name" value="LptA"/>
    <property type="match status" value="1"/>
</dbReference>
<reference evidence="9" key="2">
    <citation type="journal article" date="2021" name="PeerJ">
        <title>Extensive microbial diversity within the chicken gut microbiome revealed by metagenomics and culture.</title>
        <authorList>
            <person name="Gilroy R."/>
            <person name="Ravi A."/>
            <person name="Getino M."/>
            <person name="Pursley I."/>
            <person name="Horton D.L."/>
            <person name="Alikhan N.F."/>
            <person name="Baker D."/>
            <person name="Gharbi K."/>
            <person name="Hall N."/>
            <person name="Watson M."/>
            <person name="Adriaenssens E.M."/>
            <person name="Foster-Nyarko E."/>
            <person name="Jarju S."/>
            <person name="Secka A."/>
            <person name="Antonio M."/>
            <person name="Oren A."/>
            <person name="Chaudhuri R.R."/>
            <person name="La Ragione R."/>
            <person name="Hildebrand F."/>
            <person name="Pallen M.J."/>
        </authorList>
    </citation>
    <scope>NUCLEOTIDE SEQUENCE</scope>
    <source>
        <strain evidence="9">ChiW3-316</strain>
    </source>
</reference>
<gene>
    <name evidence="9" type="ORF">IAD20_05025</name>
</gene>
<proteinExistence type="predicted"/>
<reference evidence="9" key="1">
    <citation type="submission" date="2020-10" db="EMBL/GenBank/DDBJ databases">
        <authorList>
            <person name="Gilroy R."/>
        </authorList>
    </citation>
    <scope>NUCLEOTIDE SEQUENCE</scope>
    <source>
        <strain evidence="9">ChiW3-316</strain>
    </source>
</reference>
<evidence type="ECO:0000256" key="5">
    <source>
        <dbReference type="ARBA" id="ARBA00022989"/>
    </source>
</evidence>
<dbReference type="SUPFAM" id="SSF53649">
    <property type="entry name" value="Alkaline phosphatase-like"/>
    <property type="match status" value="1"/>
</dbReference>
<comment type="subcellular location">
    <subcellularLocation>
        <location evidence="1">Cell membrane</location>
        <topology evidence="1">Multi-pass membrane protein</topology>
    </subcellularLocation>
</comment>
<keyword evidence="3" id="KW-0808">Transferase</keyword>
<evidence type="ECO:0000313" key="10">
    <source>
        <dbReference type="Proteomes" id="UP000824107"/>
    </source>
</evidence>
<feature type="domain" description="Sulfatase N-terminal" evidence="8">
    <location>
        <begin position="220"/>
        <end position="510"/>
    </location>
</feature>
<dbReference type="EMBL" id="DVNC01000032">
    <property type="protein sequence ID" value="HIU53423.1"/>
    <property type="molecule type" value="Genomic_DNA"/>
</dbReference>
<keyword evidence="5 7" id="KW-1133">Transmembrane helix</keyword>
<dbReference type="GO" id="GO:0005886">
    <property type="term" value="C:plasma membrane"/>
    <property type="evidence" value="ECO:0007669"/>
    <property type="project" value="UniProtKB-SubCell"/>
</dbReference>
<evidence type="ECO:0000256" key="4">
    <source>
        <dbReference type="ARBA" id="ARBA00022692"/>
    </source>
</evidence>
<name>A0A9D1SBF1_9PROT</name>
<dbReference type="Pfam" id="PF00884">
    <property type="entry name" value="Sulfatase"/>
    <property type="match status" value="1"/>
</dbReference>
<keyword evidence="4 7" id="KW-0812">Transmembrane</keyword>
<evidence type="ECO:0000256" key="6">
    <source>
        <dbReference type="ARBA" id="ARBA00023136"/>
    </source>
</evidence>
<dbReference type="GO" id="GO:0016776">
    <property type="term" value="F:phosphotransferase activity, phosphate group as acceptor"/>
    <property type="evidence" value="ECO:0007669"/>
    <property type="project" value="TreeGrafter"/>
</dbReference>
<dbReference type="AlphaFoldDB" id="A0A9D1SBF1"/>
<dbReference type="PANTHER" id="PTHR30443">
    <property type="entry name" value="INNER MEMBRANE PROTEIN"/>
    <property type="match status" value="1"/>
</dbReference>
<accession>A0A9D1SBF1</accession>
<keyword evidence="9" id="KW-0378">Hydrolase</keyword>
<dbReference type="Proteomes" id="UP000824107">
    <property type="component" value="Unassembled WGS sequence"/>
</dbReference>
<comment type="caution">
    <text evidence="9">The sequence shown here is derived from an EMBL/GenBank/DDBJ whole genome shotgun (WGS) entry which is preliminary data.</text>
</comment>
<feature type="transmembrane region" description="Helical" evidence="7">
    <location>
        <begin position="149"/>
        <end position="166"/>
    </location>
</feature>
<evidence type="ECO:0000256" key="3">
    <source>
        <dbReference type="ARBA" id="ARBA00022679"/>
    </source>
</evidence>
<feature type="transmembrane region" description="Helical" evidence="7">
    <location>
        <begin position="12"/>
        <end position="29"/>
    </location>
</feature>
<feature type="transmembrane region" description="Helical" evidence="7">
    <location>
        <begin position="41"/>
        <end position="58"/>
    </location>
</feature>
<evidence type="ECO:0000256" key="2">
    <source>
        <dbReference type="ARBA" id="ARBA00022475"/>
    </source>
</evidence>
<keyword evidence="2" id="KW-1003">Cell membrane</keyword>
<evidence type="ECO:0000259" key="8">
    <source>
        <dbReference type="Pfam" id="PF00884"/>
    </source>
</evidence>
<dbReference type="InterPro" id="IPR000917">
    <property type="entry name" value="Sulfatase_N"/>
</dbReference>
<dbReference type="InterPro" id="IPR058130">
    <property type="entry name" value="PEA_transf_C"/>
</dbReference>
<protein>
    <submittedName>
        <fullName evidence="9">Sulfatase-like hydrolase/transferase</fullName>
    </submittedName>
</protein>
<organism evidence="9 10">
    <name type="scientific">Candidatus Scatocola faecipullorum</name>
    <dbReference type="NCBI Taxonomy" id="2840917"/>
    <lineage>
        <taxon>Bacteria</taxon>
        <taxon>Pseudomonadati</taxon>
        <taxon>Pseudomonadota</taxon>
        <taxon>Alphaproteobacteria</taxon>
        <taxon>Rhodospirillales</taxon>
        <taxon>Rhodospirillaceae</taxon>
        <taxon>Rhodospirillaceae incertae sedis</taxon>
        <taxon>Candidatus Scatocola</taxon>
    </lineage>
</organism>
<feature type="transmembrane region" description="Helical" evidence="7">
    <location>
        <begin position="65"/>
        <end position="85"/>
    </location>
</feature>
<sequence>MTIKIPFKRPAAYWSLLFFYLAFPILASVIMETETHLTKRIIYNLISAFGLLLPFALLPRRHTILLILYIFVYIIYWLNICHLSIFHCPLLSQSVQIILDSNIREMKEFVINFGSDSGFGFLILYTAVILLTFFIRSKLHYAPGYSKKLIFYCSVALLFAVSKGFHQQQYSRYQLVPYRVIASTIDYYKDIYNLIRLRQKHQIPVITGLKSRFPQNRAETYIVVIGESAAREHLGCYGYNRNTTPFSSGILKPYIFTNITSPHASTMLSLRDTLTFARKDNVSEGLRHGSLINIFNQAGFKTFWISNQFSRGYHDNMTSVLAHDAKVVNFINNSDKSYIAEKLRDSHYDEKLLSPIRQALRDQAHKKIIFVHLGGSHTPYSYRFPEQFDFFRENNQNAFTREFDDYDNSIRYTDFVLAEIIKEIAALKEQAFALYFSDHGDDVGLEAESCHCHTTNPARQTEPMFEIPFLLWTNKAYGNANSSLISSLPQYIDRPFVNHNLIHSLPTLAGLSFDLQDDTKNLFSDKFIPEQP</sequence>
<dbReference type="Gene3D" id="3.40.720.10">
    <property type="entry name" value="Alkaline Phosphatase, subunit A"/>
    <property type="match status" value="1"/>
</dbReference>
<evidence type="ECO:0000313" key="9">
    <source>
        <dbReference type="EMBL" id="HIU53423.1"/>
    </source>
</evidence>
<evidence type="ECO:0000256" key="7">
    <source>
        <dbReference type="SAM" id="Phobius"/>
    </source>
</evidence>
<dbReference type="InterPro" id="IPR017850">
    <property type="entry name" value="Alkaline_phosphatase_core_sf"/>
</dbReference>
<dbReference type="InterPro" id="IPR040423">
    <property type="entry name" value="PEA_transferase"/>
</dbReference>
<keyword evidence="6 7" id="KW-0472">Membrane</keyword>